<sequence length="212" mass="22583">MADQDSAYQPVDAVGEAVKQAGILGVAGFALSATQNALARENVGMLGTFTRGGGNVLAFAVVGAGFAFTKGAAANLRRKNDSYNDAIAGFVAGSLAGLRFRTLPGVIGCGIGFSIIFSAFDYTGGKFTGYDEDPNVDQFDRKMALRANKRRPIQETIDELGEGRGRSNVFHKSTGTDYILGIYAPGYAERRRERIKQAYGIDVTERKGASSF</sequence>
<evidence type="ECO:0000256" key="1">
    <source>
        <dbReference type="ARBA" id="ARBA00004448"/>
    </source>
</evidence>
<evidence type="ECO:0008006" key="9">
    <source>
        <dbReference type="Google" id="ProtNLM"/>
    </source>
</evidence>
<gene>
    <name evidence="7" type="ORF">GOMPHAMPRED_007343</name>
</gene>
<proteinExistence type="predicted"/>
<dbReference type="GO" id="GO:0045271">
    <property type="term" value="C:respiratory chain complex I"/>
    <property type="evidence" value="ECO:0007669"/>
    <property type="project" value="InterPro"/>
</dbReference>
<keyword evidence="8" id="KW-1185">Reference proteome</keyword>
<keyword evidence="5" id="KW-0496">Mitochondrion</keyword>
<keyword evidence="2" id="KW-0812">Transmembrane</keyword>
<dbReference type="PANTHER" id="PTHR21382:SF1">
    <property type="entry name" value="NADH DEHYDROGENASE [UBIQUINONE] 1 ALPHA SUBCOMPLEX SUBUNIT 11"/>
    <property type="match status" value="1"/>
</dbReference>
<evidence type="ECO:0000256" key="6">
    <source>
        <dbReference type="ARBA" id="ARBA00023136"/>
    </source>
</evidence>
<comment type="caution">
    <text evidence="7">The sequence shown here is derived from an EMBL/GenBank/DDBJ whole genome shotgun (WGS) entry which is preliminary data.</text>
</comment>
<comment type="subcellular location">
    <subcellularLocation>
        <location evidence="1">Mitochondrion inner membrane</location>
        <topology evidence="1">Multi-pass membrane protein</topology>
    </subcellularLocation>
</comment>
<keyword evidence="4" id="KW-1133">Transmembrane helix</keyword>
<dbReference type="GO" id="GO:0006120">
    <property type="term" value="P:mitochondrial electron transport, NADH to ubiquinone"/>
    <property type="evidence" value="ECO:0007669"/>
    <property type="project" value="InterPro"/>
</dbReference>
<organism evidence="7 8">
    <name type="scientific">Gomphillus americanus</name>
    <dbReference type="NCBI Taxonomy" id="1940652"/>
    <lineage>
        <taxon>Eukaryota</taxon>
        <taxon>Fungi</taxon>
        <taxon>Dikarya</taxon>
        <taxon>Ascomycota</taxon>
        <taxon>Pezizomycotina</taxon>
        <taxon>Lecanoromycetes</taxon>
        <taxon>OSLEUM clade</taxon>
        <taxon>Ostropomycetidae</taxon>
        <taxon>Ostropales</taxon>
        <taxon>Graphidaceae</taxon>
        <taxon>Gomphilloideae</taxon>
        <taxon>Gomphillus</taxon>
    </lineage>
</organism>
<evidence type="ECO:0000313" key="7">
    <source>
        <dbReference type="EMBL" id="CAF9911199.1"/>
    </source>
</evidence>
<dbReference type="AlphaFoldDB" id="A0A8H3IEY3"/>
<evidence type="ECO:0000313" key="8">
    <source>
        <dbReference type="Proteomes" id="UP000664169"/>
    </source>
</evidence>
<reference evidence="7" key="1">
    <citation type="submission" date="2021-03" db="EMBL/GenBank/DDBJ databases">
        <authorList>
            <person name="Tagirdzhanova G."/>
        </authorList>
    </citation>
    <scope>NUCLEOTIDE SEQUENCE</scope>
</reference>
<protein>
    <recommendedName>
        <fullName evidence="9">NADH dehydrogenase [ubiquinone] 1 alpha subcomplex subunit 11</fullName>
    </recommendedName>
</protein>
<keyword evidence="6" id="KW-0472">Membrane</keyword>
<dbReference type="InterPro" id="IPR039205">
    <property type="entry name" value="NDUFA11"/>
</dbReference>
<dbReference type="GO" id="GO:0005743">
    <property type="term" value="C:mitochondrial inner membrane"/>
    <property type="evidence" value="ECO:0007669"/>
    <property type="project" value="UniProtKB-SubCell"/>
</dbReference>
<evidence type="ECO:0000256" key="2">
    <source>
        <dbReference type="ARBA" id="ARBA00022692"/>
    </source>
</evidence>
<dbReference type="EMBL" id="CAJPDQ010000006">
    <property type="protein sequence ID" value="CAF9911199.1"/>
    <property type="molecule type" value="Genomic_DNA"/>
</dbReference>
<accession>A0A8H3IEY3</accession>
<evidence type="ECO:0000256" key="5">
    <source>
        <dbReference type="ARBA" id="ARBA00023128"/>
    </source>
</evidence>
<keyword evidence="3" id="KW-0999">Mitochondrion inner membrane</keyword>
<name>A0A8H3IEY3_9LECA</name>
<dbReference type="OrthoDB" id="1913277at2759"/>
<dbReference type="PANTHER" id="PTHR21382">
    <property type="entry name" value="NADH-UBIQUINONE OXIDOREDUCTASE SUBUNIT"/>
    <property type="match status" value="1"/>
</dbReference>
<evidence type="ECO:0000256" key="4">
    <source>
        <dbReference type="ARBA" id="ARBA00022989"/>
    </source>
</evidence>
<evidence type="ECO:0000256" key="3">
    <source>
        <dbReference type="ARBA" id="ARBA00022792"/>
    </source>
</evidence>
<dbReference type="Proteomes" id="UP000664169">
    <property type="component" value="Unassembled WGS sequence"/>
</dbReference>